<feature type="binding site" evidence="7">
    <location>
        <position position="159"/>
    </location>
    <ligand>
        <name>Fe cation</name>
        <dbReference type="ChEBI" id="CHEBI:24875"/>
    </ligand>
</feature>
<evidence type="ECO:0000256" key="1">
    <source>
        <dbReference type="ARBA" id="ARBA00001961"/>
    </source>
</evidence>
<evidence type="ECO:0000256" key="3">
    <source>
        <dbReference type="ARBA" id="ARBA00022896"/>
    </source>
</evidence>
<dbReference type="Gene3D" id="2.60.120.620">
    <property type="entry name" value="q2cbj1_9rhob like domain"/>
    <property type="match status" value="1"/>
</dbReference>
<evidence type="ECO:0000259" key="8">
    <source>
        <dbReference type="PROSITE" id="PS51471"/>
    </source>
</evidence>
<dbReference type="EMBL" id="WKJM01000002">
    <property type="protein sequence ID" value="MRX07039.1"/>
    <property type="molecule type" value="Genomic_DNA"/>
</dbReference>
<keyword evidence="2 7" id="KW-0479">Metal-binding</keyword>
<dbReference type="GO" id="GO:0016706">
    <property type="term" value="F:2-oxoglutarate-dependent dioxygenase activity"/>
    <property type="evidence" value="ECO:0007669"/>
    <property type="project" value="UniProtKB-UniRule"/>
</dbReference>
<gene>
    <name evidence="9" type="ORF">GJ697_04230</name>
</gene>
<dbReference type="GO" id="GO:0006974">
    <property type="term" value="P:DNA damage response"/>
    <property type="evidence" value="ECO:0007669"/>
    <property type="project" value="TreeGrafter"/>
</dbReference>
<feature type="domain" description="Fe2OG dioxygenase" evidence="8">
    <location>
        <begin position="78"/>
        <end position="178"/>
    </location>
</feature>
<comment type="cofactor">
    <cofactor evidence="1 7">
        <name>L-ascorbate</name>
        <dbReference type="ChEBI" id="CHEBI:38290"/>
    </cofactor>
</comment>
<feature type="binding site" evidence="7">
    <location>
        <position position="169"/>
    </location>
    <ligand>
        <name>2-oxoglutarate</name>
        <dbReference type="ChEBI" id="CHEBI:16810"/>
    </ligand>
</feature>
<comment type="cofactor">
    <cofactor evidence="7">
        <name>Fe(2+)</name>
        <dbReference type="ChEBI" id="CHEBI:29033"/>
    </cofactor>
    <text evidence="7">Binds 1 Fe(2+) ion per subunit.</text>
</comment>
<dbReference type="NCBIfam" id="NF003974">
    <property type="entry name" value="PRK05467.1-3"/>
    <property type="match status" value="1"/>
</dbReference>
<keyword evidence="4 7" id="KW-0223">Dioxygenase</keyword>
<evidence type="ECO:0000313" key="9">
    <source>
        <dbReference type="EMBL" id="MRX07039.1"/>
    </source>
</evidence>
<dbReference type="Pfam" id="PF18331">
    <property type="entry name" value="PKHD_C"/>
    <property type="match status" value="1"/>
</dbReference>
<dbReference type="Pfam" id="PF13640">
    <property type="entry name" value="2OG-FeII_Oxy_3"/>
    <property type="match status" value="1"/>
</dbReference>
<evidence type="ECO:0000256" key="5">
    <source>
        <dbReference type="ARBA" id="ARBA00023002"/>
    </source>
</evidence>
<dbReference type="InterPro" id="IPR023550">
    <property type="entry name" value="PKHD_hydroxylase"/>
</dbReference>
<reference evidence="9 10" key="1">
    <citation type="submission" date="2019-11" db="EMBL/GenBank/DDBJ databases">
        <title>Novel species isolated from a subtropical stream in China.</title>
        <authorList>
            <person name="Lu H."/>
        </authorList>
    </citation>
    <scope>NUCLEOTIDE SEQUENCE [LARGE SCALE GENOMIC DNA]</scope>
    <source>
        <strain evidence="9 10">FT25W</strain>
    </source>
</reference>
<feature type="binding site" evidence="7">
    <location>
        <position position="96"/>
    </location>
    <ligand>
        <name>Fe cation</name>
        <dbReference type="ChEBI" id="CHEBI:24875"/>
    </ligand>
</feature>
<evidence type="ECO:0000256" key="6">
    <source>
        <dbReference type="ARBA" id="ARBA00023004"/>
    </source>
</evidence>
<evidence type="ECO:0000256" key="2">
    <source>
        <dbReference type="ARBA" id="ARBA00022723"/>
    </source>
</evidence>
<evidence type="ECO:0000256" key="7">
    <source>
        <dbReference type="HAMAP-Rule" id="MF_00657"/>
    </source>
</evidence>
<dbReference type="InterPro" id="IPR041097">
    <property type="entry name" value="PKHD_C"/>
</dbReference>
<sequence>MMLHIPGVLTAQQVAEMRRRLDASQWIDGRATVGEQGAKVKQNRQLPETAPLALELGQTILAALNNHPLYFSAVLPLRTIPPLFNSYAGGEHYGAHVDGAMRRMAASGDWVRTDVSTTVFLCDPEEYDGGELIVTDAYGEHEVKLPAGDAIVYPSTSIHRVQPVTRGARVCSFFWTQSMVRDDMRRSLLLELDQNIQSLRARLGDCPELVGLTGHYHNLLRQWSEV</sequence>
<feature type="binding site" evidence="7">
    <location>
        <position position="98"/>
    </location>
    <ligand>
        <name>Fe cation</name>
        <dbReference type="ChEBI" id="CHEBI:24875"/>
    </ligand>
</feature>
<evidence type="ECO:0000256" key="4">
    <source>
        <dbReference type="ARBA" id="ARBA00022964"/>
    </source>
</evidence>
<name>A0A6L5QBK0_9BURK</name>
<dbReference type="PANTHER" id="PTHR41536">
    <property type="entry name" value="PKHD-TYPE HYDROXYLASE YBIX"/>
    <property type="match status" value="1"/>
</dbReference>
<keyword evidence="10" id="KW-1185">Reference proteome</keyword>
<dbReference type="PANTHER" id="PTHR41536:SF1">
    <property type="entry name" value="PKHD-TYPE HYDROXYLASE YBIX"/>
    <property type="match status" value="1"/>
</dbReference>
<dbReference type="InterPro" id="IPR006620">
    <property type="entry name" value="Pro_4_hyd_alph"/>
</dbReference>
<dbReference type="GO" id="GO:0006879">
    <property type="term" value="P:intracellular iron ion homeostasis"/>
    <property type="evidence" value="ECO:0007669"/>
    <property type="project" value="TreeGrafter"/>
</dbReference>
<dbReference type="AlphaFoldDB" id="A0A6L5QBK0"/>
<evidence type="ECO:0000313" key="10">
    <source>
        <dbReference type="Proteomes" id="UP000481037"/>
    </source>
</evidence>
<dbReference type="InterPro" id="IPR005123">
    <property type="entry name" value="Oxoglu/Fe-dep_dioxygenase_dom"/>
</dbReference>
<dbReference type="SMART" id="SM00702">
    <property type="entry name" value="P4Hc"/>
    <property type="match status" value="1"/>
</dbReference>
<accession>A0A6L5QBK0</accession>
<dbReference type="HAMAP" id="MF_00657">
    <property type="entry name" value="Hydroxyl_YbiX"/>
    <property type="match status" value="1"/>
</dbReference>
<protein>
    <submittedName>
        <fullName evidence="9">Fe2+-dependent dioxygenase</fullName>
    </submittedName>
</protein>
<keyword evidence="6 7" id="KW-0408">Iron</keyword>
<comment type="caution">
    <text evidence="9">The sequence shown here is derived from an EMBL/GenBank/DDBJ whole genome shotgun (WGS) entry which is preliminary data.</text>
</comment>
<dbReference type="NCBIfam" id="NF003975">
    <property type="entry name" value="PRK05467.1-4"/>
    <property type="match status" value="1"/>
</dbReference>
<dbReference type="InterPro" id="IPR044862">
    <property type="entry name" value="Pro_4_hyd_alph_FE2OG_OXY"/>
</dbReference>
<dbReference type="GO" id="GO:0005506">
    <property type="term" value="F:iron ion binding"/>
    <property type="evidence" value="ECO:0007669"/>
    <property type="project" value="UniProtKB-UniRule"/>
</dbReference>
<dbReference type="Gene3D" id="4.10.860.20">
    <property type="entry name" value="Rabenosyn, Rab binding domain"/>
    <property type="match status" value="1"/>
</dbReference>
<organism evidence="9 10">
    <name type="scientific">Duganella alba</name>
    <dbReference type="NCBI Taxonomy" id="2666081"/>
    <lineage>
        <taxon>Bacteria</taxon>
        <taxon>Pseudomonadati</taxon>
        <taxon>Pseudomonadota</taxon>
        <taxon>Betaproteobacteria</taxon>
        <taxon>Burkholderiales</taxon>
        <taxon>Oxalobacteraceae</taxon>
        <taxon>Telluria group</taxon>
        <taxon>Duganella</taxon>
    </lineage>
</organism>
<dbReference type="PROSITE" id="PS51471">
    <property type="entry name" value="FE2OG_OXY"/>
    <property type="match status" value="1"/>
</dbReference>
<dbReference type="Proteomes" id="UP000481037">
    <property type="component" value="Unassembled WGS sequence"/>
</dbReference>
<keyword evidence="3 7" id="KW-0847">Vitamin C</keyword>
<dbReference type="SUPFAM" id="SSF51197">
    <property type="entry name" value="Clavaminate synthase-like"/>
    <property type="match status" value="1"/>
</dbReference>
<dbReference type="RefSeq" id="WP_154363426.1">
    <property type="nucleotide sequence ID" value="NZ_WKJM01000002.1"/>
</dbReference>
<dbReference type="GO" id="GO:0031418">
    <property type="term" value="F:L-ascorbic acid binding"/>
    <property type="evidence" value="ECO:0007669"/>
    <property type="project" value="UniProtKB-KW"/>
</dbReference>
<proteinExistence type="inferred from homology"/>
<keyword evidence="5 7" id="KW-0560">Oxidoreductase</keyword>